<feature type="transmembrane region" description="Helical" evidence="8">
    <location>
        <begin position="804"/>
        <end position="828"/>
    </location>
</feature>
<keyword evidence="4 8" id="KW-1133">Transmembrane helix</keyword>
<feature type="transmembrane region" description="Helical" evidence="8">
    <location>
        <begin position="964"/>
        <end position="987"/>
    </location>
</feature>
<feature type="transmembrane region" description="Helical" evidence="8">
    <location>
        <begin position="885"/>
        <end position="908"/>
    </location>
</feature>
<feature type="domain" description="G-protein coupled receptors family 2 profile 2" evidence="11">
    <location>
        <begin position="725"/>
        <end position="988"/>
    </location>
</feature>
<keyword evidence="3 8" id="KW-0812">Transmembrane</keyword>
<dbReference type="PROSITE" id="PS50261">
    <property type="entry name" value="G_PROTEIN_RECEP_F2_4"/>
    <property type="match status" value="1"/>
</dbReference>
<dbReference type="Pfam" id="PF00002">
    <property type="entry name" value="7tm_2"/>
    <property type="match status" value="1"/>
</dbReference>
<dbReference type="Proteomes" id="UP001558613">
    <property type="component" value="Unassembled WGS sequence"/>
</dbReference>
<evidence type="ECO:0000256" key="7">
    <source>
        <dbReference type="ARBA" id="ARBA00023180"/>
    </source>
</evidence>
<evidence type="ECO:0000256" key="8">
    <source>
        <dbReference type="SAM" id="Phobius"/>
    </source>
</evidence>
<dbReference type="InterPro" id="IPR000203">
    <property type="entry name" value="GPS"/>
</dbReference>
<feature type="chain" id="PRO_5047485023" evidence="9">
    <location>
        <begin position="22"/>
        <end position="1019"/>
    </location>
</feature>
<evidence type="ECO:0000256" key="2">
    <source>
        <dbReference type="ARBA" id="ARBA00007343"/>
    </source>
</evidence>
<keyword evidence="9" id="KW-0732">Signal</keyword>
<evidence type="ECO:0000256" key="9">
    <source>
        <dbReference type="SAM" id="SignalP"/>
    </source>
</evidence>
<accession>A0ABR3LY55</accession>
<dbReference type="PRINTS" id="PR00249">
    <property type="entry name" value="GPCRSECRETIN"/>
</dbReference>
<keyword evidence="13" id="KW-1185">Reference proteome</keyword>
<evidence type="ECO:0000256" key="4">
    <source>
        <dbReference type="ARBA" id="ARBA00022989"/>
    </source>
</evidence>
<name>A0ABR3LY55_9TELE</name>
<evidence type="ECO:0000313" key="13">
    <source>
        <dbReference type="Proteomes" id="UP001558613"/>
    </source>
</evidence>
<dbReference type="InterPro" id="IPR017981">
    <property type="entry name" value="GPCR_2-like_7TM"/>
</dbReference>
<dbReference type="InterPro" id="IPR057244">
    <property type="entry name" value="GAIN_B"/>
</dbReference>
<dbReference type="InterPro" id="IPR046338">
    <property type="entry name" value="GAIN_dom_sf"/>
</dbReference>
<sequence>MKSSKGVILLFLGLFFKVAVAETFTQVYWLELEIESLLYDYAADLLREQTRIDINGSFVTEIKNTTDCTLYEKDKTCSCMLGYTWGEDMCKNGQCCQHNCTQNVNNTAVCLPESRVSITGFTMLNESCAVLCDPSKKGTPQYQKENEQITKKLVGSYSILKYFDSLIINGYRSGSLIVEYTVLLMDSVLPEDLENVVKTLNNSKLLTTGLIAITSPQGPVDIGSSPDITCCPLKNLVNAAGLEKVKWFLINGQNTSTDITSGKEATLTTSGSTDTVNLRNISGSWKGTIKCVYTKGFIEHTASTELDIALLPEIQAMSNPQFPDCRDKNDRKEIVIQCKISQDDENYNVTWDTDLTIEKLGTVSDQWGKLYKVKAIIYCATAKETVNVTCIFTNNRANVKKTRTQNVEIPIIHYNSKFCKDGDGWSITKNNYEAQIPCENNAVGLKRRNCTEEVWGTIISSCVNADLHDIQQKVEMLNKGIGYIKNTGDALFKEIQQSTTVETFISFANINASVVIFKAMNDVSKQQSNQWNDTIMPHFVSSISNALNETKSWINPETKNTDLSVSYLKAVEEIISNSNLTSDNLHDFENVKLALCSDSKGAHCGAFNASVKPDNRVVVAGFRNLHEILPHYNGNDKLETTILSVTSVNNANENNSISVQMTFDYSKKRLRNHEMYCVFWDENNTKWSSDGCEWGGAEKSELCTCKHNSAFTILMSKTAETLPYMEELTYAGLGVSIVSLVLCLIIEFLVWDTVVKSDISNFRHVALVNICLCLLFAHCAFLVSSDPKAIPVHWCSILTIIKHFFFLAVFFWMLCLSVVLLHQMIFVFDQLRKKVFLLLSVTVGYVCPLICVVTTIITFENAKEGEYYDKDTCWLIYQGMLKGSIFSFVVPALTIVIVNLFTLVVVILKIATPTVSESKARDHKDVARSMIKTIVFLTPVLGVTWILGIFVLDLDLTQKPFAQIVGYLFTSINSLQGFLILLTNCLGEKKVCDALQKRFKFKQSLRPHENVIIGVVSKY</sequence>
<protein>
    <submittedName>
        <fullName evidence="12">Uncharacterized protein</fullName>
    </submittedName>
</protein>
<dbReference type="InterPro" id="IPR000832">
    <property type="entry name" value="GPCR_2_secretin-like"/>
</dbReference>
<reference evidence="12 13" key="1">
    <citation type="submission" date="2023-09" db="EMBL/GenBank/DDBJ databases">
        <authorList>
            <person name="Wang M."/>
        </authorList>
    </citation>
    <scope>NUCLEOTIDE SEQUENCE [LARGE SCALE GENOMIC DNA]</scope>
    <source>
        <strain evidence="12">GT-2023</strain>
        <tissue evidence="12">Liver</tissue>
    </source>
</reference>
<dbReference type="SMART" id="SM00303">
    <property type="entry name" value="GPS"/>
    <property type="match status" value="1"/>
</dbReference>
<evidence type="ECO:0000256" key="6">
    <source>
        <dbReference type="ARBA" id="ARBA00023157"/>
    </source>
</evidence>
<evidence type="ECO:0000313" key="12">
    <source>
        <dbReference type="EMBL" id="KAL1257475.1"/>
    </source>
</evidence>
<comment type="caution">
    <text evidence="12">The sequence shown here is derived from an EMBL/GenBank/DDBJ whole genome shotgun (WGS) entry which is preliminary data.</text>
</comment>
<dbReference type="Gene3D" id="1.20.1070.10">
    <property type="entry name" value="Rhodopsin 7-helix transmembrane proteins"/>
    <property type="match status" value="1"/>
</dbReference>
<comment type="similarity">
    <text evidence="2">Belongs to the G-protein coupled receptor 2 family. Adhesion G-protein coupled receptor (ADGR) subfamily.</text>
</comment>
<dbReference type="Gene3D" id="2.60.220.50">
    <property type="match status" value="1"/>
</dbReference>
<dbReference type="PANTHER" id="PTHR45813:SF2">
    <property type="entry name" value="ADHESION G-PROTEIN COUPLED RECEPTOR F3"/>
    <property type="match status" value="1"/>
</dbReference>
<feature type="transmembrane region" description="Helical" evidence="8">
    <location>
        <begin position="835"/>
        <end position="859"/>
    </location>
</feature>
<proteinExistence type="inferred from homology"/>
<keyword evidence="6" id="KW-1015">Disulfide bond</keyword>
<dbReference type="Pfam" id="PF01825">
    <property type="entry name" value="GPS"/>
    <property type="match status" value="1"/>
</dbReference>
<dbReference type="EMBL" id="JAYMGO010000017">
    <property type="protein sequence ID" value="KAL1257475.1"/>
    <property type="molecule type" value="Genomic_DNA"/>
</dbReference>
<evidence type="ECO:0000256" key="3">
    <source>
        <dbReference type="ARBA" id="ARBA00022692"/>
    </source>
</evidence>
<evidence type="ECO:0000259" key="10">
    <source>
        <dbReference type="PROSITE" id="PS50221"/>
    </source>
</evidence>
<feature type="transmembrane region" description="Helical" evidence="8">
    <location>
        <begin position="929"/>
        <end position="952"/>
    </location>
</feature>
<organism evidence="12 13">
    <name type="scientific">Cirrhinus molitorella</name>
    <name type="common">mud carp</name>
    <dbReference type="NCBI Taxonomy" id="172907"/>
    <lineage>
        <taxon>Eukaryota</taxon>
        <taxon>Metazoa</taxon>
        <taxon>Chordata</taxon>
        <taxon>Craniata</taxon>
        <taxon>Vertebrata</taxon>
        <taxon>Euteleostomi</taxon>
        <taxon>Actinopterygii</taxon>
        <taxon>Neopterygii</taxon>
        <taxon>Teleostei</taxon>
        <taxon>Ostariophysi</taxon>
        <taxon>Cypriniformes</taxon>
        <taxon>Cyprinidae</taxon>
        <taxon>Labeoninae</taxon>
        <taxon>Labeonini</taxon>
        <taxon>Cirrhinus</taxon>
    </lineage>
</organism>
<feature type="domain" description="GAIN-B" evidence="10">
    <location>
        <begin position="552"/>
        <end position="721"/>
    </location>
</feature>
<feature type="transmembrane region" description="Helical" evidence="8">
    <location>
        <begin position="728"/>
        <end position="750"/>
    </location>
</feature>
<keyword evidence="7" id="KW-0325">Glycoprotein</keyword>
<evidence type="ECO:0000259" key="11">
    <source>
        <dbReference type="PROSITE" id="PS50261"/>
    </source>
</evidence>
<comment type="subcellular location">
    <subcellularLocation>
        <location evidence="1">Membrane</location>
        <topology evidence="1">Multi-pass membrane protein</topology>
    </subcellularLocation>
</comment>
<evidence type="ECO:0000256" key="1">
    <source>
        <dbReference type="ARBA" id="ARBA00004141"/>
    </source>
</evidence>
<keyword evidence="5 8" id="KW-0472">Membrane</keyword>
<feature type="transmembrane region" description="Helical" evidence="8">
    <location>
        <begin position="762"/>
        <end position="784"/>
    </location>
</feature>
<dbReference type="PROSITE" id="PS50221">
    <property type="entry name" value="GAIN_B"/>
    <property type="match status" value="1"/>
</dbReference>
<feature type="signal peptide" evidence="9">
    <location>
        <begin position="1"/>
        <end position="21"/>
    </location>
</feature>
<evidence type="ECO:0000256" key="5">
    <source>
        <dbReference type="ARBA" id="ARBA00023136"/>
    </source>
</evidence>
<dbReference type="InterPro" id="IPR051587">
    <property type="entry name" value="Adhesion_GPCR"/>
</dbReference>
<gene>
    <name evidence="12" type="ORF">QQF64_010719</name>
</gene>
<dbReference type="PANTHER" id="PTHR45813">
    <property type="entry name" value="IG-LIKE DOMAIN-CONTAINING PROTEIN"/>
    <property type="match status" value="1"/>
</dbReference>